<reference evidence="2" key="1">
    <citation type="journal article" date="2015" name="Nature">
        <title>Complex archaea that bridge the gap between prokaryotes and eukaryotes.</title>
        <authorList>
            <person name="Spang A."/>
            <person name="Saw J.H."/>
            <person name="Jorgensen S.L."/>
            <person name="Zaremba-Niedzwiedzka K."/>
            <person name="Martijn J."/>
            <person name="Lind A.E."/>
            <person name="van Eijk R."/>
            <person name="Schleper C."/>
            <person name="Guy L."/>
            <person name="Ettema T.J."/>
        </authorList>
    </citation>
    <scope>NUCLEOTIDE SEQUENCE</scope>
</reference>
<feature type="non-terminal residue" evidence="2">
    <location>
        <position position="1"/>
    </location>
</feature>
<protein>
    <submittedName>
        <fullName evidence="2">Uncharacterized protein</fullName>
    </submittedName>
</protein>
<accession>A0A0F9MQI1</accession>
<evidence type="ECO:0000313" key="2">
    <source>
        <dbReference type="EMBL" id="KKN09575.1"/>
    </source>
</evidence>
<feature type="transmembrane region" description="Helical" evidence="1">
    <location>
        <begin position="77"/>
        <end position="97"/>
    </location>
</feature>
<keyword evidence="1" id="KW-0812">Transmembrane</keyword>
<name>A0A0F9MQI1_9ZZZZ</name>
<dbReference type="AlphaFoldDB" id="A0A0F9MQI1"/>
<sequence>QIYFLIKGIIYYQLKNNKQNFFLLAIIASSSVLFLFLIIGNFWLVIYLLQSKFSVFLFFFNLIIIQNTFIKDFKKKNYNYLVCIIVLTILLSGFYGLRKLAYG</sequence>
<gene>
    <name evidence="2" type="ORF">LCGC14_1045180</name>
</gene>
<feature type="transmembrane region" description="Helical" evidence="1">
    <location>
        <begin position="45"/>
        <end position="65"/>
    </location>
</feature>
<keyword evidence="1" id="KW-0472">Membrane</keyword>
<feature type="transmembrane region" description="Helical" evidence="1">
    <location>
        <begin position="21"/>
        <end position="39"/>
    </location>
</feature>
<keyword evidence="1" id="KW-1133">Transmembrane helix</keyword>
<organism evidence="2">
    <name type="scientific">marine sediment metagenome</name>
    <dbReference type="NCBI Taxonomy" id="412755"/>
    <lineage>
        <taxon>unclassified sequences</taxon>
        <taxon>metagenomes</taxon>
        <taxon>ecological metagenomes</taxon>
    </lineage>
</organism>
<comment type="caution">
    <text evidence="2">The sequence shown here is derived from an EMBL/GenBank/DDBJ whole genome shotgun (WGS) entry which is preliminary data.</text>
</comment>
<evidence type="ECO:0000256" key="1">
    <source>
        <dbReference type="SAM" id="Phobius"/>
    </source>
</evidence>
<dbReference type="EMBL" id="LAZR01004332">
    <property type="protein sequence ID" value="KKN09575.1"/>
    <property type="molecule type" value="Genomic_DNA"/>
</dbReference>
<proteinExistence type="predicted"/>